<reference evidence="1 2" key="1">
    <citation type="submission" date="2018-04" db="EMBL/GenBank/DDBJ databases">
        <title>Cupriavidus necator CR12 genome sequencing and assembly.</title>
        <authorList>
            <person name="Ben Fekih I."/>
            <person name="Mazhar H.S."/>
            <person name="Bello S.K."/>
            <person name="Rensing C."/>
        </authorList>
    </citation>
    <scope>NUCLEOTIDE SEQUENCE [LARGE SCALE GENOMIC DNA]</scope>
    <source>
        <strain evidence="1 2">CR12</strain>
    </source>
</reference>
<dbReference type="Proteomes" id="UP000253501">
    <property type="component" value="Unassembled WGS sequence"/>
</dbReference>
<evidence type="ECO:0000313" key="1">
    <source>
        <dbReference type="EMBL" id="RCJ03306.1"/>
    </source>
</evidence>
<name>A0A367P8A4_CUPNE</name>
<sequence>MTPAFTSSQGKEVVFVGVAAPTGNLCDNFKCAFAYCVARLANDWVQCLLTSRLLAHKSIVARNLFLILRDPTLIISNPENSVENILFALWIT</sequence>
<comment type="caution">
    <text evidence="1">The sequence shown here is derived from an EMBL/GenBank/DDBJ whole genome shotgun (WGS) entry which is preliminary data.</text>
</comment>
<dbReference type="AlphaFoldDB" id="A0A367P8A4"/>
<gene>
    <name evidence="1" type="ORF">DDK22_38055</name>
</gene>
<dbReference type="EMBL" id="QDHA01000183">
    <property type="protein sequence ID" value="RCJ03306.1"/>
    <property type="molecule type" value="Genomic_DNA"/>
</dbReference>
<protein>
    <submittedName>
        <fullName evidence="1">Uncharacterized protein</fullName>
    </submittedName>
</protein>
<organism evidence="1 2">
    <name type="scientific">Cupriavidus necator</name>
    <name type="common">Alcaligenes eutrophus</name>
    <name type="synonym">Ralstonia eutropha</name>
    <dbReference type="NCBI Taxonomy" id="106590"/>
    <lineage>
        <taxon>Bacteria</taxon>
        <taxon>Pseudomonadati</taxon>
        <taxon>Pseudomonadota</taxon>
        <taxon>Betaproteobacteria</taxon>
        <taxon>Burkholderiales</taxon>
        <taxon>Burkholderiaceae</taxon>
        <taxon>Cupriavidus</taxon>
    </lineage>
</organism>
<evidence type="ECO:0000313" key="2">
    <source>
        <dbReference type="Proteomes" id="UP000253501"/>
    </source>
</evidence>
<accession>A0A367P8A4</accession>
<proteinExistence type="predicted"/>